<dbReference type="Proteomes" id="UP000201728">
    <property type="component" value="Chromosome"/>
</dbReference>
<name>A0A222P2V2_9GAMM</name>
<feature type="compositionally biased region" description="Basic and acidic residues" evidence="1">
    <location>
        <begin position="447"/>
        <end position="462"/>
    </location>
</feature>
<organism evidence="2 3">
    <name type="scientific">Legionella clemsonensis</name>
    <dbReference type="NCBI Taxonomy" id="1867846"/>
    <lineage>
        <taxon>Bacteria</taxon>
        <taxon>Pseudomonadati</taxon>
        <taxon>Pseudomonadota</taxon>
        <taxon>Gammaproteobacteria</taxon>
        <taxon>Legionellales</taxon>
        <taxon>Legionellaceae</taxon>
        <taxon>Legionella</taxon>
    </lineage>
</organism>
<dbReference type="KEGG" id="lcd:clem_08180"/>
<dbReference type="EMBL" id="CP016397">
    <property type="protein sequence ID" value="ASQ46188.1"/>
    <property type="molecule type" value="Genomic_DNA"/>
</dbReference>
<sequence>MPLYQNTQTIEENKVQSINEKITFYLSNNDHSGKARRYNSFLQEKLNKAVEKIEKNNEKAHAGNLPKVNKNSPRNSGNIGSLAKNTSRVAAAAGALTVAGPLAGYGAKLGSSLAYDLGKNGITSAFDGVVSSAGIFRDPLSALTNAIGDVAGGVLGVTAGVVLPVGLLYVAIPKLYQLFFYTLNKAIDKIDKSLHPYTDLGFFPQGVYLELMCNISTLAVKRELENSFALKGIANVKFNIQKIVDKVIHPLSDTSLSEEEQILYSCVKRNATKLIQIYKDLLDSKKRFRYRQQPVSSELIKLFHTQIKADMSDKLEFCLVMAGQSVQSQQPEVHNSLYHILKQAFAVKLEDTASLYSGLDSSFDSASTNENPIRQHRAMNDHSASRGSTSSTYQRSQGAQRRESPQHEHVYESIPGSSASSRSSIYQRSQMERANRMSESSQVRFFKSTDKQRSSDVLREKGQLFINSRPG</sequence>
<feature type="region of interest" description="Disordered" evidence="1">
    <location>
        <begin position="56"/>
        <end position="80"/>
    </location>
</feature>
<dbReference type="OrthoDB" id="9974231at2"/>
<proteinExistence type="predicted"/>
<feature type="compositionally biased region" description="Polar residues" evidence="1">
    <location>
        <begin position="385"/>
        <end position="399"/>
    </location>
</feature>
<feature type="compositionally biased region" description="Basic and acidic residues" evidence="1">
    <location>
        <begin position="400"/>
        <end position="411"/>
    </location>
</feature>
<feature type="compositionally biased region" description="Low complexity" evidence="1">
    <location>
        <begin position="413"/>
        <end position="429"/>
    </location>
</feature>
<feature type="compositionally biased region" description="Polar residues" evidence="1">
    <location>
        <begin position="69"/>
        <end position="80"/>
    </location>
</feature>
<feature type="region of interest" description="Disordered" evidence="1">
    <location>
        <begin position="364"/>
        <end position="471"/>
    </location>
</feature>
<gene>
    <name evidence="2" type="ORF">clem_08180</name>
</gene>
<evidence type="ECO:0000313" key="2">
    <source>
        <dbReference type="EMBL" id="ASQ46188.1"/>
    </source>
</evidence>
<protein>
    <submittedName>
        <fullName evidence="2">Uncharacterized protein</fullName>
    </submittedName>
</protein>
<reference evidence="3" key="1">
    <citation type="submission" date="2016-07" db="EMBL/GenBank/DDBJ databases">
        <authorList>
            <person name="Florea S."/>
            <person name="Webb J.S."/>
            <person name="Jaromczyk J."/>
            <person name="Schardl C.L."/>
        </authorList>
    </citation>
    <scope>NUCLEOTIDE SEQUENCE [LARGE SCALE GENOMIC DNA]</scope>
    <source>
        <strain evidence="3">CDC-D5610</strain>
    </source>
</reference>
<evidence type="ECO:0000313" key="3">
    <source>
        <dbReference type="Proteomes" id="UP000201728"/>
    </source>
</evidence>
<keyword evidence="3" id="KW-1185">Reference proteome</keyword>
<accession>A0A222P2V2</accession>
<dbReference type="AlphaFoldDB" id="A0A222P2V2"/>
<dbReference type="RefSeq" id="WP_094091162.1">
    <property type="nucleotide sequence ID" value="NZ_CP016397.1"/>
</dbReference>
<evidence type="ECO:0000256" key="1">
    <source>
        <dbReference type="SAM" id="MobiDB-lite"/>
    </source>
</evidence>